<dbReference type="SMART" id="SM00267">
    <property type="entry name" value="GGDEF"/>
    <property type="match status" value="1"/>
</dbReference>
<feature type="transmembrane region" description="Helical" evidence="3">
    <location>
        <begin position="99"/>
        <end position="121"/>
    </location>
</feature>
<feature type="transmembrane region" description="Helical" evidence="3">
    <location>
        <begin position="15"/>
        <end position="33"/>
    </location>
</feature>
<dbReference type="GO" id="GO:0005886">
    <property type="term" value="C:plasma membrane"/>
    <property type="evidence" value="ECO:0007669"/>
    <property type="project" value="TreeGrafter"/>
</dbReference>
<comment type="catalytic activity">
    <reaction evidence="2">
        <text>2 GTP = 3',3'-c-di-GMP + 2 diphosphate</text>
        <dbReference type="Rhea" id="RHEA:24898"/>
        <dbReference type="ChEBI" id="CHEBI:33019"/>
        <dbReference type="ChEBI" id="CHEBI:37565"/>
        <dbReference type="ChEBI" id="CHEBI:58805"/>
        <dbReference type="EC" id="2.7.7.65"/>
    </reaction>
</comment>
<evidence type="ECO:0000259" key="4">
    <source>
        <dbReference type="PROSITE" id="PS50887"/>
    </source>
</evidence>
<organism evidence="5 6">
    <name type="scientific">Kaistia soli DSM 19436</name>
    <dbReference type="NCBI Taxonomy" id="1122133"/>
    <lineage>
        <taxon>Bacteria</taxon>
        <taxon>Pseudomonadati</taxon>
        <taxon>Pseudomonadota</taxon>
        <taxon>Alphaproteobacteria</taxon>
        <taxon>Hyphomicrobiales</taxon>
        <taxon>Kaistiaceae</taxon>
        <taxon>Kaistia</taxon>
    </lineage>
</organism>
<keyword evidence="3" id="KW-1133">Transmembrane helix</keyword>
<dbReference type="EC" id="2.7.7.65" evidence="1"/>
<evidence type="ECO:0000313" key="5">
    <source>
        <dbReference type="EMBL" id="SHG04350.1"/>
    </source>
</evidence>
<dbReference type="GO" id="GO:1902201">
    <property type="term" value="P:negative regulation of bacterial-type flagellum-dependent cell motility"/>
    <property type="evidence" value="ECO:0007669"/>
    <property type="project" value="TreeGrafter"/>
</dbReference>
<keyword evidence="3" id="KW-0812">Transmembrane</keyword>
<dbReference type="Pfam" id="PF00990">
    <property type="entry name" value="GGDEF"/>
    <property type="match status" value="1"/>
</dbReference>
<dbReference type="Proteomes" id="UP000184485">
    <property type="component" value="Unassembled WGS sequence"/>
</dbReference>
<dbReference type="GO" id="GO:0043709">
    <property type="term" value="P:cell adhesion involved in single-species biofilm formation"/>
    <property type="evidence" value="ECO:0007669"/>
    <property type="project" value="TreeGrafter"/>
</dbReference>
<dbReference type="InterPro" id="IPR043128">
    <property type="entry name" value="Rev_trsase/Diguanyl_cyclase"/>
</dbReference>
<dbReference type="RefSeq" id="WP_073055069.1">
    <property type="nucleotide sequence ID" value="NZ_FQUP01000003.1"/>
</dbReference>
<feature type="transmembrane region" description="Helical" evidence="3">
    <location>
        <begin position="128"/>
        <end position="147"/>
    </location>
</feature>
<dbReference type="GO" id="GO:0052621">
    <property type="term" value="F:diguanylate cyclase activity"/>
    <property type="evidence" value="ECO:0007669"/>
    <property type="project" value="UniProtKB-EC"/>
</dbReference>
<dbReference type="Gene3D" id="3.30.70.270">
    <property type="match status" value="1"/>
</dbReference>
<evidence type="ECO:0000313" key="6">
    <source>
        <dbReference type="Proteomes" id="UP000184485"/>
    </source>
</evidence>
<keyword evidence="6" id="KW-1185">Reference proteome</keyword>
<dbReference type="NCBIfam" id="TIGR00254">
    <property type="entry name" value="GGDEF"/>
    <property type="match status" value="1"/>
</dbReference>
<evidence type="ECO:0000256" key="2">
    <source>
        <dbReference type="ARBA" id="ARBA00034247"/>
    </source>
</evidence>
<dbReference type="InterPro" id="IPR050469">
    <property type="entry name" value="Diguanylate_Cyclase"/>
</dbReference>
<feature type="transmembrane region" description="Helical" evidence="3">
    <location>
        <begin position="45"/>
        <end position="65"/>
    </location>
</feature>
<dbReference type="SUPFAM" id="SSF55073">
    <property type="entry name" value="Nucleotide cyclase"/>
    <property type="match status" value="1"/>
</dbReference>
<dbReference type="OrthoDB" id="315417at2"/>
<sequence>MLNLRARWIRRRQQIVVSFIAAGTLVFVGLWIFESSAGIILDSDRWAYPIIIAFLCINLLTVAMLPRFQAAAEVACFLAVAFYLLSQIAYLTLGPPEKSIYSIAVALLWMPVLYVGAFMFFSRSRAMVAVGVTFALSAVALVGGTIFTAGRGEAALSGLLVNALVSHFLVLLLLSLVLFLRDEFDRIASHARNMEDAANTDTLTGIANRRALEEWMQRRDAQPSDHRVALVLFDIDHFKAINDRHGHLIGDEVLVSTAQLIRSQMRAHDLVGRWGGEEFLVIIDNADAAVATRLADRVRRLVRVAAHPVAGSVTLSAGLAVCEPAQSIAAIFRAADSALYAAKSGGRNRVVCA</sequence>
<reference evidence="5 6" key="1">
    <citation type="submission" date="2016-11" db="EMBL/GenBank/DDBJ databases">
        <authorList>
            <person name="Jaros S."/>
            <person name="Januszkiewicz K."/>
            <person name="Wedrychowicz H."/>
        </authorList>
    </citation>
    <scope>NUCLEOTIDE SEQUENCE [LARGE SCALE GENOMIC DNA]</scope>
    <source>
        <strain evidence="5 6">DSM 19436</strain>
    </source>
</reference>
<dbReference type="STRING" id="1122133.SAMN02745157_3443"/>
<name>A0A1M5GKR7_9HYPH</name>
<feature type="domain" description="GGDEF" evidence="4">
    <location>
        <begin position="226"/>
        <end position="353"/>
    </location>
</feature>
<keyword evidence="3" id="KW-0472">Membrane</keyword>
<feature type="transmembrane region" description="Helical" evidence="3">
    <location>
        <begin position="72"/>
        <end position="93"/>
    </location>
</feature>
<feature type="transmembrane region" description="Helical" evidence="3">
    <location>
        <begin position="159"/>
        <end position="180"/>
    </location>
</feature>
<dbReference type="CDD" id="cd01949">
    <property type="entry name" value="GGDEF"/>
    <property type="match status" value="1"/>
</dbReference>
<dbReference type="EMBL" id="FQUP01000003">
    <property type="protein sequence ID" value="SHG04350.1"/>
    <property type="molecule type" value="Genomic_DNA"/>
</dbReference>
<dbReference type="FunFam" id="3.30.70.270:FF:000001">
    <property type="entry name" value="Diguanylate cyclase domain protein"/>
    <property type="match status" value="1"/>
</dbReference>
<gene>
    <name evidence="5" type="ORF">SAMN02745157_3443</name>
</gene>
<dbReference type="PANTHER" id="PTHR45138">
    <property type="entry name" value="REGULATORY COMPONENTS OF SENSORY TRANSDUCTION SYSTEM"/>
    <property type="match status" value="1"/>
</dbReference>
<evidence type="ECO:0000256" key="1">
    <source>
        <dbReference type="ARBA" id="ARBA00012528"/>
    </source>
</evidence>
<dbReference type="AlphaFoldDB" id="A0A1M5GKR7"/>
<evidence type="ECO:0000256" key="3">
    <source>
        <dbReference type="SAM" id="Phobius"/>
    </source>
</evidence>
<proteinExistence type="predicted"/>
<dbReference type="PROSITE" id="PS50887">
    <property type="entry name" value="GGDEF"/>
    <property type="match status" value="1"/>
</dbReference>
<accession>A0A1M5GKR7</accession>
<protein>
    <recommendedName>
        <fullName evidence="1">diguanylate cyclase</fullName>
        <ecNumber evidence="1">2.7.7.65</ecNumber>
    </recommendedName>
</protein>
<dbReference type="PANTHER" id="PTHR45138:SF9">
    <property type="entry name" value="DIGUANYLATE CYCLASE DGCM-RELATED"/>
    <property type="match status" value="1"/>
</dbReference>
<dbReference type="InterPro" id="IPR029787">
    <property type="entry name" value="Nucleotide_cyclase"/>
</dbReference>
<dbReference type="InterPro" id="IPR000160">
    <property type="entry name" value="GGDEF_dom"/>
</dbReference>